<keyword evidence="4 6" id="KW-1133">Transmembrane helix</keyword>
<dbReference type="EMBL" id="SMGO01000002">
    <property type="protein sequence ID" value="TCK82714.1"/>
    <property type="molecule type" value="Genomic_DNA"/>
</dbReference>
<proteinExistence type="inferred from homology"/>
<protein>
    <submittedName>
        <fullName evidence="7">Tellurite resistance protein TerC</fullName>
    </submittedName>
</protein>
<evidence type="ECO:0000256" key="6">
    <source>
        <dbReference type="SAM" id="Phobius"/>
    </source>
</evidence>
<dbReference type="RefSeq" id="WP_317127319.1">
    <property type="nucleotide sequence ID" value="NZ_SMGO01000002.1"/>
</dbReference>
<evidence type="ECO:0000256" key="1">
    <source>
        <dbReference type="ARBA" id="ARBA00004141"/>
    </source>
</evidence>
<dbReference type="PANTHER" id="PTHR30238:SF0">
    <property type="entry name" value="THYLAKOID MEMBRANE PROTEIN TERC, CHLOROPLASTIC"/>
    <property type="match status" value="1"/>
</dbReference>
<sequence>MDSSFLTHELLFFGGFLIFIALMLAIDLGLFSKKNEAISFKAAAIMSTVWVTFALIFYVILRIWGNELHNIQDFETLVAITEKHMHNIQLIPDDLAASLRIYNNNLALEYLTGYVVEYALSVDNIFVMVLIFSSFGVDPKYYHRVLVWGIMGALIFRFIFIFLGAALISRFDWILYVFGIFLVYTGIMMFIKRNEEETMDPQENKIVRFASKHFSVTPNFIGDHFFHNIDGKRFITPLFLVLLMIESTDIIFAVDSIPAIFSVTQDPYIVFFSNIFAILGLRSMFFLLVNVIHKFHYLKAGLAFLLVFIGAKMLLHTPLESIGFTTSHSLIVIVTILAGSIILSLLFPKKEPSKPAKK</sequence>
<comment type="similarity">
    <text evidence="2">Belongs to the TerC family.</text>
</comment>
<reference evidence="7 8" key="1">
    <citation type="submission" date="2019-03" db="EMBL/GenBank/DDBJ databases">
        <title>Genomic Encyclopedia of Archaeal and Bacterial Type Strains, Phase II (KMG-II): from individual species to whole genera.</title>
        <authorList>
            <person name="Goeker M."/>
        </authorList>
    </citation>
    <scope>NUCLEOTIDE SEQUENCE [LARGE SCALE GENOMIC DNA]</scope>
    <source>
        <strain evidence="7 8">DSM 22554</strain>
    </source>
</reference>
<feature type="transmembrane region" description="Helical" evidence="6">
    <location>
        <begin position="12"/>
        <end position="31"/>
    </location>
</feature>
<dbReference type="Pfam" id="PF03741">
    <property type="entry name" value="TerC"/>
    <property type="match status" value="1"/>
</dbReference>
<evidence type="ECO:0000256" key="4">
    <source>
        <dbReference type="ARBA" id="ARBA00022989"/>
    </source>
</evidence>
<gene>
    <name evidence="7" type="ORF">C8N28_1299</name>
</gene>
<organism evidence="7 8">
    <name type="scientific">Albibacterium bauzanense</name>
    <dbReference type="NCBI Taxonomy" id="653929"/>
    <lineage>
        <taxon>Bacteria</taxon>
        <taxon>Pseudomonadati</taxon>
        <taxon>Bacteroidota</taxon>
        <taxon>Sphingobacteriia</taxon>
        <taxon>Sphingobacteriales</taxon>
        <taxon>Sphingobacteriaceae</taxon>
        <taxon>Albibacterium</taxon>
    </lineage>
</organism>
<feature type="transmembrane region" description="Helical" evidence="6">
    <location>
        <begin position="327"/>
        <end position="348"/>
    </location>
</feature>
<feature type="transmembrane region" description="Helical" evidence="6">
    <location>
        <begin position="145"/>
        <end position="167"/>
    </location>
</feature>
<dbReference type="InterPro" id="IPR005496">
    <property type="entry name" value="Integral_membrane_TerC"/>
</dbReference>
<dbReference type="InterPro" id="IPR022369">
    <property type="entry name" value="Integral_membrane_TerC_rswitch"/>
</dbReference>
<dbReference type="PANTHER" id="PTHR30238">
    <property type="entry name" value="MEMBRANE BOUND PREDICTED REDOX MODULATOR"/>
    <property type="match status" value="1"/>
</dbReference>
<evidence type="ECO:0000313" key="7">
    <source>
        <dbReference type="EMBL" id="TCK82714.1"/>
    </source>
</evidence>
<evidence type="ECO:0000256" key="2">
    <source>
        <dbReference type="ARBA" id="ARBA00007511"/>
    </source>
</evidence>
<evidence type="ECO:0000256" key="5">
    <source>
        <dbReference type="ARBA" id="ARBA00023136"/>
    </source>
</evidence>
<dbReference type="Proteomes" id="UP000294616">
    <property type="component" value="Unassembled WGS sequence"/>
</dbReference>
<feature type="transmembrane region" description="Helical" evidence="6">
    <location>
        <begin position="111"/>
        <end position="133"/>
    </location>
</feature>
<feature type="transmembrane region" description="Helical" evidence="6">
    <location>
        <begin position="267"/>
        <end position="289"/>
    </location>
</feature>
<feature type="transmembrane region" description="Helical" evidence="6">
    <location>
        <begin position="238"/>
        <end position="261"/>
    </location>
</feature>
<dbReference type="AlphaFoldDB" id="A0A4R1LWB1"/>
<evidence type="ECO:0000256" key="3">
    <source>
        <dbReference type="ARBA" id="ARBA00022692"/>
    </source>
</evidence>
<accession>A0A4R1LWB1</accession>
<keyword evidence="8" id="KW-1185">Reference proteome</keyword>
<feature type="transmembrane region" description="Helical" evidence="6">
    <location>
        <begin position="43"/>
        <end position="64"/>
    </location>
</feature>
<feature type="transmembrane region" description="Helical" evidence="6">
    <location>
        <begin position="296"/>
        <end position="315"/>
    </location>
</feature>
<comment type="caution">
    <text evidence="7">The sequence shown here is derived from an EMBL/GenBank/DDBJ whole genome shotgun (WGS) entry which is preliminary data.</text>
</comment>
<name>A0A4R1LWB1_9SPHI</name>
<feature type="transmembrane region" description="Helical" evidence="6">
    <location>
        <begin position="173"/>
        <end position="191"/>
    </location>
</feature>
<keyword evidence="3 6" id="KW-0812">Transmembrane</keyword>
<dbReference type="GO" id="GO:0016020">
    <property type="term" value="C:membrane"/>
    <property type="evidence" value="ECO:0007669"/>
    <property type="project" value="UniProtKB-SubCell"/>
</dbReference>
<keyword evidence="5 6" id="KW-0472">Membrane</keyword>
<evidence type="ECO:0000313" key="8">
    <source>
        <dbReference type="Proteomes" id="UP000294616"/>
    </source>
</evidence>
<comment type="subcellular location">
    <subcellularLocation>
        <location evidence="1">Membrane</location>
        <topology evidence="1">Multi-pass membrane protein</topology>
    </subcellularLocation>
</comment>
<dbReference type="NCBIfam" id="TIGR03718">
    <property type="entry name" value="R_switched_Alx"/>
    <property type="match status" value="1"/>
</dbReference>